<proteinExistence type="predicted"/>
<protein>
    <submittedName>
        <fullName evidence="1">Uncharacterized protein</fullName>
    </submittedName>
</protein>
<comment type="caution">
    <text evidence="1">The sequence shown here is derived from an EMBL/GenBank/DDBJ whole genome shotgun (WGS) entry which is preliminary data.</text>
</comment>
<evidence type="ECO:0000313" key="1">
    <source>
        <dbReference type="EMBL" id="MBC8567795.1"/>
    </source>
</evidence>
<dbReference type="EMBL" id="JACRTA010000001">
    <property type="protein sequence ID" value="MBC8567795.1"/>
    <property type="molecule type" value="Genomic_DNA"/>
</dbReference>
<dbReference type="RefSeq" id="WP_177270865.1">
    <property type="nucleotide sequence ID" value="NZ_JACRTA010000001.1"/>
</dbReference>
<dbReference type="Proteomes" id="UP000610862">
    <property type="component" value="Unassembled WGS sequence"/>
</dbReference>
<dbReference type="AlphaFoldDB" id="A0A926I961"/>
<gene>
    <name evidence="1" type="ORF">H8692_03325</name>
</gene>
<evidence type="ECO:0000313" key="2">
    <source>
        <dbReference type="Proteomes" id="UP000610862"/>
    </source>
</evidence>
<name>A0A926I961_9FIRM</name>
<accession>A0A926I961</accession>
<sequence length="298" mass="33992">MDFTNITRKPIMLKEENKRFSFDQDKEMRGYIKLQTDGDKGLIVVTVDNVKFFPRGEYSYKLIFTGVKKEKRHYHMIGNISLSAYGTGEGSFRINLNDLDGQGMALWDFSTAIVAAMSMVNSREALHPVLSGDLTLSKEETSAKNTTPKDYSPFYNKFVLENCIEIAKKQDSFADIIPFDQDMTKATWKKITDCSLFPMISPGSNAPMTKYGHFLYGWQDTHYFLGIPGRFFPEEQPDGGKSGFVFWQPILGMEAEAHDETLSVDERRKKIYGYWIAAINRYNGHIEELPISAENSSK</sequence>
<keyword evidence="2" id="KW-1185">Reference proteome</keyword>
<organism evidence="1 2">
    <name type="scientific">Lentihominibacter hominis</name>
    <dbReference type="NCBI Taxonomy" id="2763645"/>
    <lineage>
        <taxon>Bacteria</taxon>
        <taxon>Bacillati</taxon>
        <taxon>Bacillota</taxon>
        <taxon>Clostridia</taxon>
        <taxon>Peptostreptococcales</taxon>
        <taxon>Anaerovoracaceae</taxon>
        <taxon>Lentihominibacter</taxon>
    </lineage>
</organism>
<reference evidence="1" key="1">
    <citation type="submission" date="2020-08" db="EMBL/GenBank/DDBJ databases">
        <title>Genome public.</title>
        <authorList>
            <person name="Liu C."/>
            <person name="Sun Q."/>
        </authorList>
    </citation>
    <scope>NUCLEOTIDE SEQUENCE</scope>
    <source>
        <strain evidence="1">NSJ-24</strain>
    </source>
</reference>